<dbReference type="InterPro" id="IPR011006">
    <property type="entry name" value="CheY-like_superfamily"/>
</dbReference>
<dbReference type="Pfam" id="PF13185">
    <property type="entry name" value="GAF_2"/>
    <property type="match status" value="1"/>
</dbReference>
<dbReference type="InterPro" id="IPR036388">
    <property type="entry name" value="WH-like_DNA-bd_sf"/>
</dbReference>
<organism evidence="6 7">
    <name type="scientific">Streptomyces cyaneogriseus subsp. noncyanogenus</name>
    <dbReference type="NCBI Taxonomy" id="477245"/>
    <lineage>
        <taxon>Bacteria</taxon>
        <taxon>Bacillati</taxon>
        <taxon>Actinomycetota</taxon>
        <taxon>Actinomycetes</taxon>
        <taxon>Kitasatosporales</taxon>
        <taxon>Streptomycetaceae</taxon>
        <taxon>Streptomyces</taxon>
    </lineage>
</organism>
<evidence type="ECO:0000256" key="1">
    <source>
        <dbReference type="ARBA" id="ARBA00022679"/>
    </source>
</evidence>
<evidence type="ECO:0000256" key="3">
    <source>
        <dbReference type="ARBA" id="ARBA00023015"/>
    </source>
</evidence>
<dbReference type="PROSITE" id="PS50921">
    <property type="entry name" value="ANTAR"/>
    <property type="match status" value="1"/>
</dbReference>
<protein>
    <submittedName>
        <fullName evidence="6">Antitermination regulator</fullName>
    </submittedName>
</protein>
<dbReference type="InterPro" id="IPR029016">
    <property type="entry name" value="GAF-like_dom_sf"/>
</dbReference>
<keyword evidence="3" id="KW-0805">Transcription regulation</keyword>
<dbReference type="InterPro" id="IPR005561">
    <property type="entry name" value="ANTAR"/>
</dbReference>
<dbReference type="OrthoDB" id="3688893at2"/>
<dbReference type="InterPro" id="IPR003018">
    <property type="entry name" value="GAF"/>
</dbReference>
<dbReference type="SUPFAM" id="SSF52172">
    <property type="entry name" value="CheY-like"/>
    <property type="match status" value="1"/>
</dbReference>
<dbReference type="SMART" id="SM00065">
    <property type="entry name" value="GAF"/>
    <property type="match status" value="1"/>
</dbReference>
<keyword evidence="7" id="KW-1185">Reference proteome</keyword>
<evidence type="ECO:0000256" key="2">
    <source>
        <dbReference type="ARBA" id="ARBA00022777"/>
    </source>
</evidence>
<keyword evidence="4" id="KW-0804">Transcription</keyword>
<name>A0A0C5G9A4_9ACTN</name>
<evidence type="ECO:0000313" key="7">
    <source>
        <dbReference type="Proteomes" id="UP000032234"/>
    </source>
</evidence>
<dbReference type="EMBL" id="CP010849">
    <property type="protein sequence ID" value="AJP05410.1"/>
    <property type="molecule type" value="Genomic_DNA"/>
</dbReference>
<proteinExistence type="predicted"/>
<reference evidence="6 7" key="1">
    <citation type="submission" date="2015-02" db="EMBL/GenBank/DDBJ databases">
        <title>Genome sequence of thermotolerant Streptomyces cyaneogriseus subsp. Noncyanogenus NMWT1, the producer of nematocidal antibiotics nemadectin.</title>
        <authorList>
            <person name="Wang H."/>
            <person name="Li C."/>
            <person name="Xiang W."/>
            <person name="Wang X."/>
        </authorList>
    </citation>
    <scope>NUCLEOTIDE SEQUENCE [LARGE SCALE GENOMIC DNA]</scope>
    <source>
        <strain evidence="6 7">NMWT 1</strain>
    </source>
</reference>
<dbReference type="Gene3D" id="1.10.10.10">
    <property type="entry name" value="Winged helix-like DNA-binding domain superfamily/Winged helix DNA-binding domain"/>
    <property type="match status" value="1"/>
</dbReference>
<dbReference type="RefSeq" id="WP_044387154.1">
    <property type="nucleotide sequence ID" value="NZ_CP010849.1"/>
</dbReference>
<dbReference type="GO" id="GO:0016301">
    <property type="term" value="F:kinase activity"/>
    <property type="evidence" value="ECO:0007669"/>
    <property type="project" value="UniProtKB-KW"/>
</dbReference>
<dbReference type="PATRIC" id="fig|477245.3.peg.6919"/>
<gene>
    <name evidence="6" type="ORF">TU94_32420</name>
</gene>
<feature type="domain" description="ANTAR" evidence="5">
    <location>
        <begin position="163"/>
        <end position="224"/>
    </location>
</feature>
<dbReference type="PIRSF" id="PIRSF036625">
    <property type="entry name" value="GAF_ANTAR"/>
    <property type="match status" value="1"/>
</dbReference>
<dbReference type="SUPFAM" id="SSF55781">
    <property type="entry name" value="GAF domain-like"/>
    <property type="match status" value="1"/>
</dbReference>
<dbReference type="SMART" id="SM01012">
    <property type="entry name" value="ANTAR"/>
    <property type="match status" value="1"/>
</dbReference>
<sequence>MSADNAYDSTEITQWLLETESLEDFLQSLADAALDASGVEGTGVTLERDGRPLTVVSAGPPALKLDEKQYGQDDGPCLRALRTGQEVVVHDMLSEERWGDYPAYAAACGIRSSLSLPIAARTPTAGALNLYAAPPDAFHDVGLDAVRSLAAQATGGVALAQRIFATQEFADQMRTAMRSRSVIDQALGVIMGQRRCTADEAFGILRTASQHRNVKLRDLCTELITNLTGRPPSPPGMDPGP</sequence>
<dbReference type="KEGG" id="scw:TU94_32420"/>
<dbReference type="GO" id="GO:0003723">
    <property type="term" value="F:RNA binding"/>
    <property type="evidence" value="ECO:0007669"/>
    <property type="project" value="InterPro"/>
</dbReference>
<dbReference type="Proteomes" id="UP000032234">
    <property type="component" value="Chromosome"/>
</dbReference>
<keyword evidence="2" id="KW-0418">Kinase</keyword>
<dbReference type="HOGENOM" id="CLU_074354_0_2_11"/>
<dbReference type="STRING" id="477245.TU94_32420"/>
<dbReference type="Gene3D" id="3.30.450.40">
    <property type="match status" value="1"/>
</dbReference>
<dbReference type="Pfam" id="PF03861">
    <property type="entry name" value="ANTAR"/>
    <property type="match status" value="1"/>
</dbReference>
<evidence type="ECO:0000313" key="6">
    <source>
        <dbReference type="EMBL" id="AJP05410.1"/>
    </source>
</evidence>
<accession>A0A0C5G9A4</accession>
<evidence type="ECO:0000259" key="5">
    <source>
        <dbReference type="PROSITE" id="PS50921"/>
    </source>
</evidence>
<dbReference type="InterPro" id="IPR012074">
    <property type="entry name" value="GAF_ANTAR"/>
</dbReference>
<dbReference type="AlphaFoldDB" id="A0A0C5G9A4"/>
<keyword evidence="1" id="KW-0808">Transferase</keyword>
<evidence type="ECO:0000256" key="4">
    <source>
        <dbReference type="ARBA" id="ARBA00023163"/>
    </source>
</evidence>